<dbReference type="EMBL" id="FUXK01000005">
    <property type="protein sequence ID" value="SJZ62410.1"/>
    <property type="molecule type" value="Genomic_DNA"/>
</dbReference>
<keyword evidence="5" id="KW-0346">Stress response</keyword>
<evidence type="ECO:0000256" key="2">
    <source>
        <dbReference type="ARBA" id="ARBA00022490"/>
    </source>
</evidence>
<feature type="binding site" evidence="11">
    <location>
        <begin position="96"/>
        <end position="97"/>
    </location>
    <ligand>
        <name>ATP</name>
        <dbReference type="ChEBI" id="CHEBI:30616"/>
    </ligand>
</feature>
<evidence type="ECO:0000313" key="12">
    <source>
        <dbReference type="EMBL" id="SJZ62410.1"/>
    </source>
</evidence>
<dbReference type="CDD" id="cd16927">
    <property type="entry name" value="HATPase_Hsp90-like"/>
    <property type="match status" value="1"/>
</dbReference>
<dbReference type="InterPro" id="IPR001404">
    <property type="entry name" value="Hsp90_fam"/>
</dbReference>
<feature type="binding site" evidence="11">
    <location>
        <position position="81"/>
    </location>
    <ligand>
        <name>ATP</name>
        <dbReference type="ChEBI" id="CHEBI:30616"/>
    </ligand>
</feature>
<dbReference type="GO" id="GO:0140662">
    <property type="term" value="F:ATP-dependent protein folding chaperone"/>
    <property type="evidence" value="ECO:0007669"/>
    <property type="project" value="InterPro"/>
</dbReference>
<protein>
    <recommendedName>
        <fullName evidence="8">Chaperone protein HtpG</fullName>
    </recommendedName>
    <alternativeName>
        <fullName evidence="7">Chaperone protein htpG</fullName>
    </alternativeName>
    <alternativeName>
        <fullName evidence="9 10">Heat shock protein HtpG</fullName>
    </alternativeName>
</protein>
<dbReference type="InterPro" id="IPR037196">
    <property type="entry name" value="HSP90_C"/>
</dbReference>
<dbReference type="SUPFAM" id="SSF55874">
    <property type="entry name" value="ATPase domain of HSP90 chaperone/DNA topoisomerase II/histidine kinase"/>
    <property type="match status" value="1"/>
</dbReference>
<dbReference type="PRINTS" id="PR00775">
    <property type="entry name" value="HEATSHOCK90"/>
</dbReference>
<feature type="binding site" evidence="11">
    <location>
        <position position="76"/>
    </location>
    <ligand>
        <name>ATP</name>
        <dbReference type="ChEBI" id="CHEBI:30616"/>
    </ligand>
</feature>
<keyword evidence="3 11" id="KW-0547">Nucleotide-binding</keyword>
<dbReference type="GO" id="GO:0016887">
    <property type="term" value="F:ATP hydrolysis activity"/>
    <property type="evidence" value="ECO:0007669"/>
    <property type="project" value="InterPro"/>
</dbReference>
<dbReference type="Pfam" id="PF00183">
    <property type="entry name" value="HSP90"/>
    <property type="match status" value="1"/>
</dbReference>
<evidence type="ECO:0000256" key="11">
    <source>
        <dbReference type="PIRSR" id="PIRSR002583-1"/>
    </source>
</evidence>
<evidence type="ECO:0000256" key="3">
    <source>
        <dbReference type="ARBA" id="ARBA00022741"/>
    </source>
</evidence>
<gene>
    <name evidence="12" type="ORF">SAMN02745202_00642</name>
</gene>
<dbReference type="PROSITE" id="PS00298">
    <property type="entry name" value="HSP90"/>
    <property type="match status" value="1"/>
</dbReference>
<proteinExistence type="inferred from homology"/>
<dbReference type="AlphaFoldDB" id="A0A1T4M5W3"/>
<feature type="binding site" evidence="11">
    <location>
        <position position="31"/>
    </location>
    <ligand>
        <name>ATP</name>
        <dbReference type="ChEBI" id="CHEBI:30616"/>
    </ligand>
</feature>
<dbReference type="Gene3D" id="3.40.50.11260">
    <property type="match status" value="1"/>
</dbReference>
<dbReference type="SUPFAM" id="SSF54211">
    <property type="entry name" value="Ribosomal protein S5 domain 2-like"/>
    <property type="match status" value="1"/>
</dbReference>
<feature type="binding site" evidence="11">
    <location>
        <position position="328"/>
    </location>
    <ligand>
        <name>ATP</name>
        <dbReference type="ChEBI" id="CHEBI:30616"/>
    </ligand>
</feature>
<evidence type="ECO:0000313" key="13">
    <source>
        <dbReference type="Proteomes" id="UP000190065"/>
    </source>
</evidence>
<dbReference type="NCBIfam" id="NF003555">
    <property type="entry name" value="PRK05218.1"/>
    <property type="match status" value="1"/>
</dbReference>
<feature type="binding site" evidence="11">
    <location>
        <position position="166"/>
    </location>
    <ligand>
        <name>ATP</name>
        <dbReference type="ChEBI" id="CHEBI:30616"/>
    </ligand>
</feature>
<keyword evidence="4 11" id="KW-0067">ATP-binding</keyword>
<keyword evidence="6" id="KW-0143">Chaperone</keyword>
<dbReference type="GO" id="GO:0051082">
    <property type="term" value="F:unfolded protein binding"/>
    <property type="evidence" value="ECO:0007669"/>
    <property type="project" value="InterPro"/>
</dbReference>
<evidence type="ECO:0000256" key="8">
    <source>
        <dbReference type="ARBA" id="ARBA00070675"/>
    </source>
</evidence>
<dbReference type="Proteomes" id="UP000190065">
    <property type="component" value="Unassembled WGS sequence"/>
</dbReference>
<comment type="similarity">
    <text evidence="1">Belongs to the heat shock protein 90 family.</text>
</comment>
<accession>A0A1T4M5W3</accession>
<name>A0A1T4M5W3_9BACT</name>
<keyword evidence="2" id="KW-0963">Cytoplasm</keyword>
<evidence type="ECO:0000256" key="9">
    <source>
        <dbReference type="ARBA" id="ARBA00079544"/>
    </source>
</evidence>
<evidence type="ECO:0000256" key="6">
    <source>
        <dbReference type="ARBA" id="ARBA00023186"/>
    </source>
</evidence>
<dbReference type="InterPro" id="IPR036890">
    <property type="entry name" value="HATPase_C_sf"/>
</dbReference>
<organism evidence="12 13">
    <name type="scientific">Segatella oulorum</name>
    <dbReference type="NCBI Taxonomy" id="28136"/>
    <lineage>
        <taxon>Bacteria</taxon>
        <taxon>Pseudomonadati</taxon>
        <taxon>Bacteroidota</taxon>
        <taxon>Bacteroidia</taxon>
        <taxon>Bacteroidales</taxon>
        <taxon>Prevotellaceae</taxon>
        <taxon>Segatella</taxon>
    </lineage>
</organism>
<dbReference type="InterPro" id="IPR019805">
    <property type="entry name" value="Heat_shock_protein_90_CS"/>
</dbReference>
<dbReference type="Gene3D" id="3.30.230.80">
    <property type="match status" value="1"/>
</dbReference>
<dbReference type="RefSeq" id="WP_025070189.1">
    <property type="nucleotide sequence ID" value="NZ_FUXK01000005.1"/>
</dbReference>
<dbReference type="Gene3D" id="3.30.565.10">
    <property type="entry name" value="Histidine kinase-like ATPase, C-terminal domain"/>
    <property type="match status" value="1"/>
</dbReference>
<dbReference type="PANTHER" id="PTHR11528">
    <property type="entry name" value="HEAT SHOCK PROTEIN 90 FAMILY MEMBER"/>
    <property type="match status" value="1"/>
</dbReference>
<evidence type="ECO:0000256" key="5">
    <source>
        <dbReference type="ARBA" id="ARBA00023016"/>
    </source>
</evidence>
<dbReference type="InterPro" id="IPR020575">
    <property type="entry name" value="Hsp90_N"/>
</dbReference>
<feature type="binding site" evidence="11">
    <location>
        <position position="35"/>
    </location>
    <ligand>
        <name>ATP</name>
        <dbReference type="ChEBI" id="CHEBI:30616"/>
    </ligand>
</feature>
<evidence type="ECO:0000256" key="1">
    <source>
        <dbReference type="ARBA" id="ARBA00008239"/>
    </source>
</evidence>
<evidence type="ECO:0000256" key="10">
    <source>
        <dbReference type="ARBA" id="ARBA00080411"/>
    </source>
</evidence>
<dbReference type="Gene3D" id="1.20.120.790">
    <property type="entry name" value="Heat shock protein 90, C-terminal domain"/>
    <property type="match status" value="1"/>
</dbReference>
<dbReference type="FunFam" id="3.30.565.10:FF:000076">
    <property type="entry name" value="Molecular chaperone HtpG"/>
    <property type="match status" value="1"/>
</dbReference>
<evidence type="ECO:0000256" key="4">
    <source>
        <dbReference type="ARBA" id="ARBA00022840"/>
    </source>
</evidence>
<dbReference type="Pfam" id="PF13589">
    <property type="entry name" value="HATPase_c_3"/>
    <property type="match status" value="1"/>
</dbReference>
<sequence>MQKGNIGVTTEDIFPVIKKFLYSDHEIFLRELVSNAVDATQKLKTLAEKGDYKGELGDLAVRITLDEAAKTITISDNGIGMTAEEIEKYINQIAFSGVSDFLDKYKDNANAIIGHFGLGFYSSFMVSDRVDIITKSYQEDAKAVKWTCDGTPAYELEETEKAGRGTDVVLHVSEDCKEFLDKGKLTELLNKYCKFMAVPVIFGKETEWKDGKQVETDKDHVINSVEPLWVKTPSTLKDEDYEKFYRELYPMQDEPLFWIHLNVDYPFHLTGILYFPRIKNSIELQRNKIQLYCNQVFVTDQVEGIVPEFLTLLHGVIDSPDIPLNVSRSYLQSDANVKKISTYITKKVADRLQSIFKEDRKAYEEKWDSLKLFIHYGMLSQEDFYERAKDFTLLKDVDGKYYTFEEYKTLIKDSQTDKDGNLIYLYANNVEEQYSYIEAAKNKGYSVLLFDGQLDTPLVGLLEQKFEKSRFTRVDADIVERLIVKDEAKKTELNADQTEQLSQVFRSQMPHLNQVEFMVEVQALGVDNQPVVITQNEYMRRMKQMSQFQPGMAFYQQMPDSYTLVLNSDHALVKKVLGDCDAATGEALKPIQSELKGLQARLSALQQAQSAKKPEELTQEEKDDVQNTQKEITAQQDKQKEVIANYAKENSIVHQLIDLALLQNGMLKGKELDAFLKRSVDLIK</sequence>
<dbReference type="GO" id="GO:0005524">
    <property type="term" value="F:ATP binding"/>
    <property type="evidence" value="ECO:0007669"/>
    <property type="project" value="UniProtKB-KW"/>
</dbReference>
<reference evidence="12 13" key="1">
    <citation type="submission" date="2017-02" db="EMBL/GenBank/DDBJ databases">
        <authorList>
            <person name="Peterson S.W."/>
        </authorList>
    </citation>
    <scope>NUCLEOTIDE SEQUENCE [LARGE SCALE GENOMIC DNA]</scope>
    <source>
        <strain evidence="12 13">ATCC 43324</strain>
    </source>
</reference>
<evidence type="ECO:0000256" key="7">
    <source>
        <dbReference type="ARBA" id="ARBA00067988"/>
    </source>
</evidence>
<dbReference type="InterPro" id="IPR020568">
    <property type="entry name" value="Ribosomal_Su5_D2-typ_SF"/>
</dbReference>
<dbReference type="FunFam" id="3.30.230.80:FF:000008">
    <property type="entry name" value="Molecular chaperone HtpG"/>
    <property type="match status" value="1"/>
</dbReference>
<dbReference type="STRING" id="28136.SAMN02745202_00642"/>
<dbReference type="eggNOG" id="COG0326">
    <property type="taxonomic scope" value="Bacteria"/>
</dbReference>
<dbReference type="PIRSF" id="PIRSF002583">
    <property type="entry name" value="Hsp90"/>
    <property type="match status" value="1"/>
</dbReference>